<keyword evidence="1" id="KW-0238">DNA-binding</keyword>
<dbReference type="InterPro" id="IPR051231">
    <property type="entry name" value="SOSS-B"/>
</dbReference>
<dbReference type="PANTHER" id="PTHR13356:SF0">
    <property type="entry name" value="SOSS COMPLEX SUBUNIT B HOMOLOG"/>
    <property type="match status" value="1"/>
</dbReference>
<protein>
    <submittedName>
        <fullName evidence="3">Uncharacterized protein</fullName>
    </submittedName>
</protein>
<evidence type="ECO:0000313" key="3">
    <source>
        <dbReference type="EMBL" id="MFH4977353.1"/>
    </source>
</evidence>
<accession>A0ABD6EK60</accession>
<dbReference type="Gene3D" id="2.40.50.140">
    <property type="entry name" value="Nucleic acid-binding proteins"/>
    <property type="match status" value="1"/>
</dbReference>
<feature type="region of interest" description="Disordered" evidence="2">
    <location>
        <begin position="123"/>
        <end position="191"/>
    </location>
</feature>
<organism evidence="3 4">
    <name type="scientific">Gnathostoma spinigerum</name>
    <dbReference type="NCBI Taxonomy" id="75299"/>
    <lineage>
        <taxon>Eukaryota</taxon>
        <taxon>Metazoa</taxon>
        <taxon>Ecdysozoa</taxon>
        <taxon>Nematoda</taxon>
        <taxon>Chromadorea</taxon>
        <taxon>Rhabditida</taxon>
        <taxon>Spirurina</taxon>
        <taxon>Gnathostomatomorpha</taxon>
        <taxon>Gnathostomatoidea</taxon>
        <taxon>Gnathostomatidae</taxon>
        <taxon>Gnathostoma</taxon>
    </lineage>
</organism>
<name>A0ABD6EK60_9BILA</name>
<evidence type="ECO:0000256" key="1">
    <source>
        <dbReference type="ARBA" id="ARBA00023125"/>
    </source>
</evidence>
<evidence type="ECO:0000256" key="2">
    <source>
        <dbReference type="SAM" id="MobiDB-lite"/>
    </source>
</evidence>
<dbReference type="PANTHER" id="PTHR13356">
    <property type="entry name" value="OB FOLD NUCLEIC ACID BINDING PROTEIN-RELATED"/>
    <property type="match status" value="1"/>
</dbReference>
<dbReference type="CDD" id="cd04491">
    <property type="entry name" value="SoSSB_OBF"/>
    <property type="match status" value="1"/>
</dbReference>
<dbReference type="GO" id="GO:0005694">
    <property type="term" value="C:chromosome"/>
    <property type="evidence" value="ECO:0007669"/>
    <property type="project" value="UniProtKB-ARBA"/>
</dbReference>
<feature type="compositionally biased region" description="Polar residues" evidence="2">
    <location>
        <begin position="170"/>
        <end position="179"/>
    </location>
</feature>
<dbReference type="AlphaFoldDB" id="A0ABD6EK60"/>
<sequence>MANERNQYMAIAQLTPGMKNVNVNFIVIEMGHSRRTPQGLDVRTIRVADHSGSVNMGIWNEVGEFLQCGDICRLRNGYTTVYKGCLSLSCGKLGELQKTGEFFLAFSDVPNMSEFNAEYASKYPMGRKGSPEEDNVPNGGPGPQQGLGSSMSKPSPLAPLQRPSKRPSPGTMNTVISQSIRRDGPPMKISR</sequence>
<dbReference type="EMBL" id="JBGFUD010002235">
    <property type="protein sequence ID" value="MFH4977353.1"/>
    <property type="molecule type" value="Genomic_DNA"/>
</dbReference>
<dbReference type="FunFam" id="2.40.50.140:FF:000072">
    <property type="entry name" value="SOSS complex subunit B2"/>
    <property type="match status" value="1"/>
</dbReference>
<comment type="caution">
    <text evidence="3">The sequence shown here is derived from an EMBL/GenBank/DDBJ whole genome shotgun (WGS) entry which is preliminary data.</text>
</comment>
<dbReference type="GO" id="GO:0003677">
    <property type="term" value="F:DNA binding"/>
    <property type="evidence" value="ECO:0007669"/>
    <property type="project" value="UniProtKB-KW"/>
</dbReference>
<keyword evidence="4" id="KW-1185">Reference proteome</keyword>
<dbReference type="SUPFAM" id="SSF50249">
    <property type="entry name" value="Nucleic acid-binding proteins"/>
    <property type="match status" value="1"/>
</dbReference>
<dbReference type="Proteomes" id="UP001608902">
    <property type="component" value="Unassembled WGS sequence"/>
</dbReference>
<proteinExistence type="predicted"/>
<gene>
    <name evidence="3" type="ORF">AB6A40_004062</name>
</gene>
<evidence type="ECO:0000313" key="4">
    <source>
        <dbReference type="Proteomes" id="UP001608902"/>
    </source>
</evidence>
<dbReference type="InterPro" id="IPR012340">
    <property type="entry name" value="NA-bd_OB-fold"/>
</dbReference>
<reference evidence="3 4" key="1">
    <citation type="submission" date="2024-08" db="EMBL/GenBank/DDBJ databases">
        <title>Gnathostoma spinigerum genome.</title>
        <authorList>
            <person name="Gonzalez-Bertolin B."/>
            <person name="Monzon S."/>
            <person name="Zaballos A."/>
            <person name="Jimenez P."/>
            <person name="Dekumyoy P."/>
            <person name="Varona S."/>
            <person name="Cuesta I."/>
            <person name="Sumanam S."/>
            <person name="Adisakwattana P."/>
            <person name="Gasser R.B."/>
            <person name="Hernandez-Gonzalez A."/>
            <person name="Young N.D."/>
            <person name="Perteguer M.J."/>
        </authorList>
    </citation>
    <scope>NUCLEOTIDE SEQUENCE [LARGE SCALE GENOMIC DNA]</scope>
    <source>
        <strain evidence="3">AL3</strain>
        <tissue evidence="3">Liver</tissue>
    </source>
</reference>